<name>A0ABR1SS70_9PEZI</name>
<dbReference type="Pfam" id="PF01636">
    <property type="entry name" value="APH"/>
    <property type="match status" value="1"/>
</dbReference>
<accession>A0ABR1SS70</accession>
<dbReference type="InterPro" id="IPR051678">
    <property type="entry name" value="AGP_Transferase"/>
</dbReference>
<evidence type="ECO:0000313" key="3">
    <source>
        <dbReference type="EMBL" id="KAK8036363.1"/>
    </source>
</evidence>
<proteinExistence type="predicted"/>
<feature type="compositionally biased region" description="Acidic residues" evidence="1">
    <location>
        <begin position="387"/>
        <end position="401"/>
    </location>
</feature>
<feature type="domain" description="Aminoglycoside phosphotransferase" evidence="2">
    <location>
        <begin position="59"/>
        <end position="162"/>
    </location>
</feature>
<dbReference type="PANTHER" id="PTHR21310:SF13">
    <property type="entry name" value="AMINOGLYCOSIDE PHOSPHOTRANSFERASE DOMAIN-CONTAINING PROTEIN"/>
    <property type="match status" value="1"/>
</dbReference>
<dbReference type="Gene3D" id="3.90.1200.10">
    <property type="match status" value="1"/>
</dbReference>
<organism evidence="3 4">
    <name type="scientific">Apiospora marii</name>
    <dbReference type="NCBI Taxonomy" id="335849"/>
    <lineage>
        <taxon>Eukaryota</taxon>
        <taxon>Fungi</taxon>
        <taxon>Dikarya</taxon>
        <taxon>Ascomycota</taxon>
        <taxon>Pezizomycotina</taxon>
        <taxon>Sordariomycetes</taxon>
        <taxon>Xylariomycetidae</taxon>
        <taxon>Amphisphaeriales</taxon>
        <taxon>Apiosporaceae</taxon>
        <taxon>Apiospora</taxon>
    </lineage>
</organism>
<protein>
    <recommendedName>
        <fullName evidence="2">Aminoglycoside phosphotransferase domain-containing protein</fullName>
    </recommendedName>
</protein>
<gene>
    <name evidence="3" type="ORF">PG991_001500</name>
</gene>
<reference evidence="3 4" key="1">
    <citation type="submission" date="2023-01" db="EMBL/GenBank/DDBJ databases">
        <title>Analysis of 21 Apiospora genomes using comparative genomics revels a genus with tremendous synthesis potential of carbohydrate active enzymes and secondary metabolites.</title>
        <authorList>
            <person name="Sorensen T."/>
        </authorList>
    </citation>
    <scope>NUCLEOTIDE SEQUENCE [LARGE SCALE GENOMIC DNA]</scope>
    <source>
        <strain evidence="3 4">CBS 20057</strain>
    </source>
</reference>
<feature type="compositionally biased region" description="Basic and acidic residues" evidence="1">
    <location>
        <begin position="372"/>
        <end position="386"/>
    </location>
</feature>
<dbReference type="Proteomes" id="UP001396898">
    <property type="component" value="Unassembled WGS sequence"/>
</dbReference>
<comment type="caution">
    <text evidence="3">The sequence shown here is derived from an EMBL/GenBank/DDBJ whole genome shotgun (WGS) entry which is preliminary data.</text>
</comment>
<dbReference type="EMBL" id="JAQQWI010000004">
    <property type="protein sequence ID" value="KAK8036363.1"/>
    <property type="molecule type" value="Genomic_DNA"/>
</dbReference>
<keyword evidence="4" id="KW-1185">Reference proteome</keyword>
<feature type="region of interest" description="Disordered" evidence="1">
    <location>
        <begin position="617"/>
        <end position="643"/>
    </location>
</feature>
<evidence type="ECO:0000313" key="4">
    <source>
        <dbReference type="Proteomes" id="UP001396898"/>
    </source>
</evidence>
<dbReference type="PANTHER" id="PTHR21310">
    <property type="entry name" value="AMINOGLYCOSIDE PHOSPHOTRANSFERASE-RELATED-RELATED"/>
    <property type="match status" value="1"/>
</dbReference>
<dbReference type="InterPro" id="IPR011009">
    <property type="entry name" value="Kinase-like_dom_sf"/>
</dbReference>
<dbReference type="InterPro" id="IPR002575">
    <property type="entry name" value="Aminoglycoside_PTrfase"/>
</dbReference>
<dbReference type="SUPFAM" id="SSF56112">
    <property type="entry name" value="Protein kinase-like (PK-like)"/>
    <property type="match status" value="1"/>
</dbReference>
<sequence>MEGRSQQQPLFRWKSGGGDQDLEWIQRPKALVPAIRDLLQAQLRQAWGLSIASDAISVEFMSQGTWNRAYKVTSSAAGSWSSDFPSPLLASDKVRSEVATLRWVRRHTAIPVPRVFLYDATGRTFSGYEWILMELMPGKPFWAVHKQLPLEAKTALAATIAEWVHSLWSLRFDGIGSLYDATGDNEAHGLARPDSSGPTSVGVMDLFGVDMVGDSKEREPHLGPISSEMYMIDWRPEYPVPRGPFSDLRQFCSSFADVTRHEINDPRQQKRAKIYSLIYTAYYEDYEYALKRPDTSLRRIRVAKSQRKLEDKKARRERRDRVAQAKVELAEIFEGFSTTSQLDSSCPEMYIESLYVKDKQFCDRQDEEEAKEEAKKKAKEEGKEDTNDPETEDAASDDSQTEEPVLFDLATRPCDRSSSSAQVHGLVSLDGTPYLRDWNRYPETMDQITRLIQNVVPDTPLPPRCSVLHHWDISGNNVLVDPDTGHPTALLDWEQIFTVPVLPFIPAAEATPPADSKAGFESETAPTVGPVSYLPYPPIMEFDESWMDLHWCSRRPSYSWIPKQSSSCDEEDTSMYRYKSTWEIQLMREAYKTRLDALSSPPSIRMDSLREAIETVAESPKGNNSQSKRPGLDQPSPHLTDKGHLLRDIMSGTQQTVINPWFVEEVVKEAMDLGLLAE</sequence>
<feature type="region of interest" description="Disordered" evidence="1">
    <location>
        <begin position="366"/>
        <end position="403"/>
    </location>
</feature>
<evidence type="ECO:0000259" key="2">
    <source>
        <dbReference type="Pfam" id="PF01636"/>
    </source>
</evidence>
<evidence type="ECO:0000256" key="1">
    <source>
        <dbReference type="SAM" id="MobiDB-lite"/>
    </source>
</evidence>